<reference evidence="3" key="1">
    <citation type="submission" date="2019-07" db="EMBL/GenBank/DDBJ databases">
        <title>Hyphodiscus hymeniophilus genome sequencing and assembly.</title>
        <authorList>
            <person name="Kramer G."/>
            <person name="Nodwell J."/>
        </authorList>
    </citation>
    <scope>NUCLEOTIDE SEQUENCE</scope>
    <source>
        <strain evidence="3">ATCC 34498</strain>
    </source>
</reference>
<dbReference type="Proteomes" id="UP000785200">
    <property type="component" value="Unassembled WGS sequence"/>
</dbReference>
<accession>A0A9P6VL27</accession>
<keyword evidence="4" id="KW-1185">Reference proteome</keyword>
<dbReference type="OrthoDB" id="2937326at2759"/>
<evidence type="ECO:0000256" key="1">
    <source>
        <dbReference type="SAM" id="Phobius"/>
    </source>
</evidence>
<feature type="transmembrane region" description="Helical" evidence="1">
    <location>
        <begin position="98"/>
        <end position="117"/>
    </location>
</feature>
<protein>
    <recommendedName>
        <fullName evidence="2">DUF7704 domain-containing protein</fullName>
    </recommendedName>
</protein>
<feature type="transmembrane region" description="Helical" evidence="1">
    <location>
        <begin position="66"/>
        <end position="86"/>
    </location>
</feature>
<organism evidence="3 4">
    <name type="scientific">Hyphodiscus hymeniophilus</name>
    <dbReference type="NCBI Taxonomy" id="353542"/>
    <lineage>
        <taxon>Eukaryota</taxon>
        <taxon>Fungi</taxon>
        <taxon>Dikarya</taxon>
        <taxon>Ascomycota</taxon>
        <taxon>Pezizomycotina</taxon>
        <taxon>Leotiomycetes</taxon>
        <taxon>Helotiales</taxon>
        <taxon>Hyphodiscaceae</taxon>
        <taxon>Hyphodiscus</taxon>
    </lineage>
</organism>
<dbReference type="EMBL" id="VNKQ01000006">
    <property type="protein sequence ID" value="KAG0650241.1"/>
    <property type="molecule type" value="Genomic_DNA"/>
</dbReference>
<feature type="domain" description="DUF7704" evidence="2">
    <location>
        <begin position="3"/>
        <end position="155"/>
    </location>
</feature>
<keyword evidence="1" id="KW-0472">Membrane</keyword>
<evidence type="ECO:0000313" key="4">
    <source>
        <dbReference type="Proteomes" id="UP000785200"/>
    </source>
</evidence>
<sequence>MTSILPTIPRLVFTVLEPISLSVAPTIQMKARVAGAVAPFISPEWFVSEQIALSPLESITPNTRMVALQLGNIYLLLAMVGIAVLYTTTECRVVRNYVIALWAADIGHVAITCYVMEYERMIDVANWNAMTWGNIGATVVLFSVRTAYLLGVFGPDRLPAMGKVKKGQ</sequence>
<keyword evidence="1" id="KW-1133">Transmembrane helix</keyword>
<dbReference type="PANTHER" id="PTHR37019">
    <property type="entry name" value="CHROMOSOME 1, WHOLE GENOME SHOTGUN SEQUENCE"/>
    <property type="match status" value="1"/>
</dbReference>
<proteinExistence type="predicted"/>
<dbReference type="PANTHER" id="PTHR37019:SF2">
    <property type="entry name" value="EXPERA DOMAIN-CONTAINING PROTEIN"/>
    <property type="match status" value="1"/>
</dbReference>
<gene>
    <name evidence="3" type="ORF">D0Z07_3125</name>
</gene>
<dbReference type="AlphaFoldDB" id="A0A9P6VL27"/>
<feature type="transmembrane region" description="Helical" evidence="1">
    <location>
        <begin position="129"/>
        <end position="153"/>
    </location>
</feature>
<name>A0A9P6VL27_9HELO</name>
<evidence type="ECO:0000313" key="3">
    <source>
        <dbReference type="EMBL" id="KAG0650241.1"/>
    </source>
</evidence>
<keyword evidence="1" id="KW-0812">Transmembrane</keyword>
<dbReference type="InterPro" id="IPR056121">
    <property type="entry name" value="DUF7704"/>
</dbReference>
<comment type="caution">
    <text evidence="3">The sequence shown here is derived from an EMBL/GenBank/DDBJ whole genome shotgun (WGS) entry which is preliminary data.</text>
</comment>
<dbReference type="Pfam" id="PF24803">
    <property type="entry name" value="DUF7704"/>
    <property type="match status" value="1"/>
</dbReference>
<evidence type="ECO:0000259" key="2">
    <source>
        <dbReference type="Pfam" id="PF24803"/>
    </source>
</evidence>